<feature type="region of interest" description="Disordered" evidence="1">
    <location>
        <begin position="45"/>
        <end position="74"/>
    </location>
</feature>
<dbReference type="Pfam" id="PF04749">
    <property type="entry name" value="PLAC8"/>
    <property type="match status" value="1"/>
</dbReference>
<organism evidence="2 3">
    <name type="scientific">Alectoria fallacina</name>
    <dbReference type="NCBI Taxonomy" id="1903189"/>
    <lineage>
        <taxon>Eukaryota</taxon>
        <taxon>Fungi</taxon>
        <taxon>Dikarya</taxon>
        <taxon>Ascomycota</taxon>
        <taxon>Pezizomycotina</taxon>
        <taxon>Lecanoromycetes</taxon>
        <taxon>OSLEUM clade</taxon>
        <taxon>Lecanoromycetidae</taxon>
        <taxon>Lecanorales</taxon>
        <taxon>Lecanorineae</taxon>
        <taxon>Parmeliaceae</taxon>
        <taxon>Alectoria</taxon>
    </lineage>
</organism>
<dbReference type="AlphaFoldDB" id="A0A8H3I4P7"/>
<feature type="non-terminal residue" evidence="2">
    <location>
        <position position="1"/>
    </location>
</feature>
<reference evidence="2" key="1">
    <citation type="submission" date="2021-03" db="EMBL/GenBank/DDBJ databases">
        <authorList>
            <person name="Tagirdzhanova G."/>
        </authorList>
    </citation>
    <scope>NUCLEOTIDE SEQUENCE</scope>
</reference>
<feature type="compositionally biased region" description="Polar residues" evidence="1">
    <location>
        <begin position="122"/>
        <end position="143"/>
    </location>
</feature>
<dbReference type="EMBL" id="CAJPDR010000006">
    <property type="protein sequence ID" value="CAF9904538.1"/>
    <property type="molecule type" value="Genomic_DNA"/>
</dbReference>
<feature type="compositionally biased region" description="Polar residues" evidence="1">
    <location>
        <begin position="65"/>
        <end position="74"/>
    </location>
</feature>
<evidence type="ECO:0000313" key="3">
    <source>
        <dbReference type="Proteomes" id="UP000664203"/>
    </source>
</evidence>
<keyword evidence="3" id="KW-1185">Reference proteome</keyword>
<evidence type="ECO:0008006" key="4">
    <source>
        <dbReference type="Google" id="ProtNLM"/>
    </source>
</evidence>
<dbReference type="NCBIfam" id="TIGR01571">
    <property type="entry name" value="A_thal_Cys_rich"/>
    <property type="match status" value="1"/>
</dbReference>
<evidence type="ECO:0000256" key="1">
    <source>
        <dbReference type="SAM" id="MobiDB-lite"/>
    </source>
</evidence>
<sequence>TEFPFSALSSPILDLLRWPQDAAETAQKLVYHRYAGNRDIAMASGTQRSMAPATRGNSARAIPPLQTNNSNSNRYSFMDTPVEMQRSTFQPYHQFSSPTNSVIDESPISPVSPTRGLPAYQQGLQGASTSPLPDQKAQAQSPQEMHPAFFAPYREEQPARQQTQYPPDIVPRREEAPAKQVQQPQVAVEPLSPGPIPIKIQDVPPQFTAPPTSNSPPTQNSTAVSEMKRELYNPDSLSGPNVGSEKHRPGQVSHPNAVIDPHWKTGLCEPDTVCCLGTICPCMVYGKTMYRLSRRAQKQDPTDMLGYESCNGSCALMFFGCGFQSLLAAIQRARIRKLYHLQGSFGTDCLKACCCCCCVIMQDEREVRDREELIRRHSGPATGAYVAPGGMTYAPPPR</sequence>
<feature type="region of interest" description="Disordered" evidence="1">
    <location>
        <begin position="96"/>
        <end position="143"/>
    </location>
</feature>
<accession>A0A8H3I4P7</accession>
<dbReference type="PANTHER" id="PTHR15907">
    <property type="entry name" value="DUF614 FAMILY PROTEIN-RELATED"/>
    <property type="match status" value="1"/>
</dbReference>
<proteinExistence type="predicted"/>
<dbReference type="InterPro" id="IPR006461">
    <property type="entry name" value="PLAC_motif_containing"/>
</dbReference>
<feature type="compositionally biased region" description="Low complexity" evidence="1">
    <location>
        <begin position="209"/>
        <end position="223"/>
    </location>
</feature>
<protein>
    <recommendedName>
        <fullName evidence="4">PLAC8-domain-containing protein</fullName>
    </recommendedName>
</protein>
<dbReference type="OrthoDB" id="1045822at2759"/>
<feature type="region of interest" description="Disordered" evidence="1">
    <location>
        <begin position="191"/>
        <end position="254"/>
    </location>
</feature>
<name>A0A8H3I4P7_9LECA</name>
<gene>
    <name evidence="2" type="ORF">ALECFALPRED_008599</name>
</gene>
<comment type="caution">
    <text evidence="2">The sequence shown here is derived from an EMBL/GenBank/DDBJ whole genome shotgun (WGS) entry which is preliminary data.</text>
</comment>
<dbReference type="Proteomes" id="UP000664203">
    <property type="component" value="Unassembled WGS sequence"/>
</dbReference>
<evidence type="ECO:0000313" key="2">
    <source>
        <dbReference type="EMBL" id="CAF9904538.1"/>
    </source>
</evidence>